<dbReference type="PANTHER" id="PTHR45527:SF1">
    <property type="entry name" value="FATTY ACID SYNTHASE"/>
    <property type="match status" value="1"/>
</dbReference>
<comment type="cofactor">
    <cofactor evidence="1">
        <name>pantetheine 4'-phosphate</name>
        <dbReference type="ChEBI" id="CHEBI:47942"/>
    </cofactor>
</comment>
<dbReference type="InterPro" id="IPR009081">
    <property type="entry name" value="PP-bd_ACP"/>
</dbReference>
<organism evidence="5 6">
    <name type="scientific">Kitasatospora misakiensis</name>
    <dbReference type="NCBI Taxonomy" id="67330"/>
    <lineage>
        <taxon>Bacteria</taxon>
        <taxon>Bacillati</taxon>
        <taxon>Actinomycetota</taxon>
        <taxon>Actinomycetes</taxon>
        <taxon>Kitasatosporales</taxon>
        <taxon>Streptomycetaceae</taxon>
        <taxon>Kitasatospora</taxon>
    </lineage>
</organism>
<keyword evidence="6" id="KW-1185">Reference proteome</keyword>
<dbReference type="RefSeq" id="WP_380225381.1">
    <property type="nucleotide sequence ID" value="NZ_JBHSOF010000011.1"/>
</dbReference>
<dbReference type="PROSITE" id="PS00455">
    <property type="entry name" value="AMP_BINDING"/>
    <property type="match status" value="2"/>
</dbReference>
<dbReference type="Gene3D" id="3.30.300.30">
    <property type="match status" value="2"/>
</dbReference>
<dbReference type="SUPFAM" id="SSF52777">
    <property type="entry name" value="CoA-dependent acyltransferases"/>
    <property type="match status" value="6"/>
</dbReference>
<dbReference type="InterPro" id="IPR025110">
    <property type="entry name" value="AMP-bd_C"/>
</dbReference>
<dbReference type="PROSITE" id="PS00012">
    <property type="entry name" value="PHOSPHOPANTETHEINE"/>
    <property type="match status" value="3"/>
</dbReference>
<dbReference type="InterPro" id="IPR045851">
    <property type="entry name" value="AMP-bd_C_sf"/>
</dbReference>
<dbReference type="SUPFAM" id="SSF56801">
    <property type="entry name" value="Acetyl-CoA synthetase-like"/>
    <property type="match status" value="4"/>
</dbReference>
<dbReference type="Proteomes" id="UP001595975">
    <property type="component" value="Unassembled WGS sequence"/>
</dbReference>
<feature type="domain" description="Carrier" evidence="4">
    <location>
        <begin position="2172"/>
        <end position="2246"/>
    </location>
</feature>
<dbReference type="CDD" id="cd17643">
    <property type="entry name" value="A_NRPS_Cytc1-like"/>
    <property type="match status" value="2"/>
</dbReference>
<dbReference type="InterPro" id="IPR000873">
    <property type="entry name" value="AMP-dep_synth/lig_dom"/>
</dbReference>
<protein>
    <submittedName>
        <fullName evidence="5">Amino acid adenylation domain-containing protein</fullName>
    </submittedName>
</protein>
<feature type="domain" description="Carrier" evidence="4">
    <location>
        <begin position="35"/>
        <end position="109"/>
    </location>
</feature>
<evidence type="ECO:0000259" key="4">
    <source>
        <dbReference type="PROSITE" id="PS50075"/>
    </source>
</evidence>
<sequence>VMTIDTIPLTTNGKVDHRALPSPDLAAFTSEQYVAPRTPVEERLAAVWCEVLGLSQVGVEDSFFDLGGDSIRAVRLVGALRAAGYDASIPDVFQLKTIAALAGRLAGQEAGAALVAAVAPFALIGEQDRASLPTGVVDAYPLSQVQTGMLIEMLAAGDGNVYRNINSFRIPDTEAFDAAAMRRAVDTVVARHDILRTTMHLDGFSQPLQLVHGTVGIPLAVHDLRGQSAEQQAEHSRAFVADEHATGFDLAAGPLLRLAVHIEADDAWRLTFSHIHATTDGWTVNSLLMELVAVYRALRDGREPAAFEAPSVRFADFIAAEQASLASESDQAFWQGVLDAHAPMVLPAAWAEEAEGGPAQLNERVPFADLEDGLRRLAAATGTALKSVLLAAHLKVLGALTTEEAFHTGVVYHGRLEAPGADRVLGMHLNTLPFPASRGSRTWRELVAGVYRQETEIWSHRRYPLPAIQRAAGSVQAQDLLSTVFECHDFHQVDAGSVDVGATLGDGANEFALAVIAAGGRINLGTSGGVLGRAALVRLGAMYRAVLEAMAADPFGDATGPVLPEADRALLLGAWNAPTGQPVTATVHELFAAVATASPDAVALTSGARQLTYRELDERANRLAHHLVAAGAGPDVIVGVCLERDENLIPTLLGVLKSGAAYLPLDPVNPAERLAYMLDDAQAPILVTHSAVAAPEFAGTRILLDRDADAIAAHPATAPVTTTTPDNLIYVIYTSGSTGLPKGVCLTHANVARHFAATAGQFGFSAADVVTQSHSYAFDVSVWEMWSALLHGGRLVVVPPAVGRSPEDLLDLLVRERVTVLLQTPTAFRSLSALAADGDPRIGRLALRLTGFGGERLEPSELRPWAAAVDLDRTVPVNLYGPTETTMHCAYHRLGAADLAHTGRSVIGGPLADLTVHLLDAAGNLAPIGVPGEVYVGGPALARGYLNRPELTAERFVPDPYGPAGSRLYRTGDLGRRLADGGIEFLGRIDSQVKLRGYRIELGEIEAALREHASVRDAVVTVQETAPGGARLAAYLVGGPAGPVAAEELRRHLGARLPAYMVPASFTAIERVPRTVNGKTDLRALPAPEQEAYAATRFVAPRTPVEERLAAVWAEVLGLPRVGVEDSFFDLGGDSMRVVGLVGALRAAGYDLTVPDVFRLRTVAALAAEVAGQDLAAGSLVATVEPFALLGERDRAALPADAVDAYPLTQVQTGMLIELLTAEDGALYHSINSFRIPDTRPFSADALRAALDLVTERHEVLRTSVHLDGFSQPLQLVRATAEVPLAVHDLRGLADAERAERAGAYVAAERAAGFDLAAAPLLRIAVHVEGDDAWRLTASHLHAVTDGWTLNSLLMELLDCYRAVRDGVAPAGYEPPAVRYADYVAAELASLADAGDQAFWQRIVAEHSPLTLPAAWADEDGGAAERHGARVPYADLEEGLRRLATGARTSLKSVLLAAHLKVLGALTTEEAFHTGVVHHGRLEAPGADRVLGMHLNTLPFPATRGARTWHELVERVYRQETEVWAHRRYPLPAIQRATGGAAGSGAAGRLIAVLFDHQNFHQVDTGAVDVDAGLGDGATEFPLTAVAGGGCLTLNTTTAVLGREHLARLAAMYRAVLEAMAADPFGDASAAYLPGGERERLLALGTATAHRPVRGTLHEAFAAQAARTPDAVALTSGARQLSYRELNERANRLAHRLVALGAGPDVVVGVSLERDEDLVPTLLGVLKSGAAYLPLDPANPVERLGYMLADARSPILVSRGEPAARLAGSFGGALVHLDEDAAALAAQPVTDPVTATGPDHLSCVIYTSGSTGLPKGVTLTHGNVLRLFTAIQERMGFTAADVSAQSHSYAFDFCVQEMWSALLHGGRLVMVPPLVGRSPEDLLDLLVRERVTVLCQIPSAFRGLAGLAGAGDPRIDELALRAVVFGGERLEVAELRPWVDRVGLERTTLVNQYGPTEITVHCTYHVLRPEDFEHTSRSLLGANLDDLSIHLLDADGHLVPVGVPGELFVGGPGVARGYLDRPALTAERFVPDPFGPAGARMYRTGDLGRRLADGSIEFLSRVDNQIKIRGYRVELGEIEAALRERPELLDAVVVVRATPQGEKSLIAYVVGDGRDADPVQLRKHLAESLPEYMVPAAFVVLDALPLNASGKVNFSALPQPDLAAFGSASFVAPRTPVEERLAAVWAEVLGLARVGVEDSFFDLGGDSMRAVRLVGALRAAGFDVSIPDVFQLRTIAALAAKAGGRAAGESLIRAVEPFALIDGRDRAKLPADVVDAYPMSQVQTGMLVEMLAADSPHGRSLYHNLNSFMIRDERPFDAAALQRAVDTVVARHDILRTSMHLDGFARPMQLVHATAPYPVRTVDLRGLPAAEQLTAKRGYLRQEQEFRFDLATAPLMRISAVVESDAAWRLNFTYNHAISEGWSYNSLLMEVLECYRALRGGTEPAPYQAPAVRYADFVAAELASLADQGDQEFWQRLVDTHTPVAIPDGWALPGDAPRGHAVQVPFEDLEEGLRRLAGEARTSMKSVLLAAHLKVLGMLSAEEAFHTGVVYHGRLEAPGADRVLGMHLNTLPFPATRGGAATWRELVERVYARETEIWAHRRYPLPAIQRAAGNTRELLSILFEYLDFHHVDTDTVDVAEGLNDGVNEFTLNVVPNRGKVNLSTSTAVIGPEQLARLGRMYRLVMEAMAADPDGDAAASYLPEEPEPAEAGPAAPALTPELFAARAAATPDATAVVVDGAAVSYRELAERAERIARQLVAEGVRPGDEVGIRAAEPLSALYGIWRAGATYTDAPAAGGPVVTDATDVTAAGPDAPATTTTPLPRTEPERAAWVVERDGARVAVAHRELHELLEAGRGIVGSGGRAAWLVAGATGATGPAAHLALTTGARAVLTPAADPADPAGLVEAVDRQRITHLLATPAGWAELLAAGFDNYAVTALVDGEPSEDLAEELLDRAQRLISVHGTVVEEI</sequence>
<dbReference type="SUPFAM" id="SSF47336">
    <property type="entry name" value="ACP-like"/>
    <property type="match status" value="3"/>
</dbReference>
<gene>
    <name evidence="5" type="ORF">ACFP3U_12040</name>
</gene>
<evidence type="ECO:0000256" key="3">
    <source>
        <dbReference type="ARBA" id="ARBA00022553"/>
    </source>
</evidence>
<dbReference type="Gene3D" id="3.30.559.10">
    <property type="entry name" value="Chloramphenicol acetyltransferase-like domain"/>
    <property type="match status" value="3"/>
</dbReference>
<feature type="domain" description="Carrier" evidence="4">
    <location>
        <begin position="1100"/>
        <end position="1174"/>
    </location>
</feature>
<evidence type="ECO:0000256" key="2">
    <source>
        <dbReference type="ARBA" id="ARBA00022450"/>
    </source>
</evidence>
<dbReference type="NCBIfam" id="NF003417">
    <property type="entry name" value="PRK04813.1"/>
    <property type="match status" value="4"/>
</dbReference>
<dbReference type="InterPro" id="IPR020845">
    <property type="entry name" value="AMP-binding_CS"/>
</dbReference>
<keyword evidence="2" id="KW-0596">Phosphopantetheine</keyword>
<dbReference type="NCBIfam" id="TIGR01733">
    <property type="entry name" value="AA-adenyl-dom"/>
    <property type="match status" value="2"/>
</dbReference>
<dbReference type="Pfam" id="PF00501">
    <property type="entry name" value="AMP-binding"/>
    <property type="match status" value="3"/>
</dbReference>
<comment type="caution">
    <text evidence="5">The sequence shown here is derived from an EMBL/GenBank/DDBJ whole genome shotgun (WGS) entry which is preliminary data.</text>
</comment>
<name>A0ABW0WZJ6_9ACTN</name>
<dbReference type="SMART" id="SM00823">
    <property type="entry name" value="PKS_PP"/>
    <property type="match status" value="3"/>
</dbReference>
<dbReference type="InterPro" id="IPR010071">
    <property type="entry name" value="AA_adenyl_dom"/>
</dbReference>
<dbReference type="EMBL" id="JBHSOF010000011">
    <property type="protein sequence ID" value="MFC5663712.1"/>
    <property type="molecule type" value="Genomic_DNA"/>
</dbReference>
<evidence type="ECO:0000313" key="5">
    <source>
        <dbReference type="EMBL" id="MFC5663712.1"/>
    </source>
</evidence>
<dbReference type="Gene3D" id="3.40.50.12780">
    <property type="entry name" value="N-terminal domain of ligase-like"/>
    <property type="match status" value="3"/>
</dbReference>
<keyword evidence="3" id="KW-0597">Phosphoprotein</keyword>
<proteinExistence type="predicted"/>
<feature type="non-terminal residue" evidence="5">
    <location>
        <position position="1"/>
    </location>
</feature>
<dbReference type="InterPro" id="IPR023213">
    <property type="entry name" value="CAT-like_dom_sf"/>
</dbReference>
<dbReference type="Pfam" id="PF13193">
    <property type="entry name" value="AMP-binding_C"/>
    <property type="match status" value="2"/>
</dbReference>
<reference evidence="6" key="1">
    <citation type="journal article" date="2019" name="Int. J. Syst. Evol. Microbiol.">
        <title>The Global Catalogue of Microorganisms (GCM) 10K type strain sequencing project: providing services to taxonomists for standard genome sequencing and annotation.</title>
        <authorList>
            <consortium name="The Broad Institute Genomics Platform"/>
            <consortium name="The Broad Institute Genome Sequencing Center for Infectious Disease"/>
            <person name="Wu L."/>
            <person name="Ma J."/>
        </authorList>
    </citation>
    <scope>NUCLEOTIDE SEQUENCE [LARGE SCALE GENOMIC DNA]</scope>
    <source>
        <strain evidence="6">CGMCC 4.1437</strain>
    </source>
</reference>
<evidence type="ECO:0000256" key="1">
    <source>
        <dbReference type="ARBA" id="ARBA00001957"/>
    </source>
</evidence>
<dbReference type="InterPro" id="IPR036736">
    <property type="entry name" value="ACP-like_sf"/>
</dbReference>
<dbReference type="InterPro" id="IPR006162">
    <property type="entry name" value="Ppantetheine_attach_site"/>
</dbReference>
<dbReference type="InterPro" id="IPR042099">
    <property type="entry name" value="ANL_N_sf"/>
</dbReference>
<dbReference type="Gene3D" id="3.30.559.30">
    <property type="entry name" value="Nonribosomal peptide synthetase, condensation domain"/>
    <property type="match status" value="3"/>
</dbReference>
<dbReference type="Pfam" id="PF00668">
    <property type="entry name" value="Condensation"/>
    <property type="match status" value="3"/>
</dbReference>
<dbReference type="InterPro" id="IPR001242">
    <property type="entry name" value="Condensation_dom"/>
</dbReference>
<dbReference type="Gene3D" id="1.10.1200.10">
    <property type="entry name" value="ACP-like"/>
    <property type="match status" value="3"/>
</dbReference>
<dbReference type="Gene3D" id="3.40.50.980">
    <property type="match status" value="1"/>
</dbReference>
<dbReference type="PROSITE" id="PS50075">
    <property type="entry name" value="CARRIER"/>
    <property type="match status" value="3"/>
</dbReference>
<dbReference type="PANTHER" id="PTHR45527">
    <property type="entry name" value="NONRIBOSOMAL PEPTIDE SYNTHETASE"/>
    <property type="match status" value="1"/>
</dbReference>
<evidence type="ECO:0000313" key="6">
    <source>
        <dbReference type="Proteomes" id="UP001595975"/>
    </source>
</evidence>
<accession>A0ABW0WZJ6</accession>
<dbReference type="Pfam" id="PF00550">
    <property type="entry name" value="PP-binding"/>
    <property type="match status" value="3"/>
</dbReference>
<dbReference type="InterPro" id="IPR020806">
    <property type="entry name" value="PKS_PP-bd"/>
</dbReference>